<evidence type="ECO:0008006" key="3">
    <source>
        <dbReference type="Google" id="ProtNLM"/>
    </source>
</evidence>
<keyword evidence="1" id="KW-0614">Plasmid</keyword>
<dbReference type="Proteomes" id="UP001348817">
    <property type="component" value="Plasmid pFA4"/>
</dbReference>
<proteinExistence type="predicted"/>
<evidence type="ECO:0000313" key="2">
    <source>
        <dbReference type="Proteomes" id="UP001348817"/>
    </source>
</evidence>
<dbReference type="RefSeq" id="WP_338395695.1">
    <property type="nucleotide sequence ID" value="NZ_AP025318.1"/>
</dbReference>
<name>A0AAU9CQ38_9BACT</name>
<geneLocation type="plasmid" evidence="1 2">
    <name>pFA4</name>
</geneLocation>
<accession>A0AAU9CQ38</accession>
<sequence>MLNRNRVVKDLFISKNTMNKQQNNFDTLTEALQDLQKRGYTKDLKLEHDRVVHQNSEGESAFHPEDFEIVEAYRFEGMSSTDDNCVVYGIEGKDGLKGVLVTAYGAYADSISENMVKKFRMKY</sequence>
<dbReference type="EMBL" id="AP025318">
    <property type="protein sequence ID" value="BDD12343.1"/>
    <property type="molecule type" value="Genomic_DNA"/>
</dbReference>
<organism evidence="1 2">
    <name type="scientific">Fulvitalea axinellae</name>
    <dbReference type="NCBI Taxonomy" id="1182444"/>
    <lineage>
        <taxon>Bacteria</taxon>
        <taxon>Pseudomonadati</taxon>
        <taxon>Bacteroidota</taxon>
        <taxon>Cytophagia</taxon>
        <taxon>Cytophagales</taxon>
        <taxon>Persicobacteraceae</taxon>
        <taxon>Fulvitalea</taxon>
    </lineage>
</organism>
<dbReference type="AlphaFoldDB" id="A0AAU9CQ38"/>
<reference evidence="1 2" key="1">
    <citation type="submission" date="2021-12" db="EMBL/GenBank/DDBJ databases">
        <title>Genome sequencing of bacteria with rrn-lacking chromosome and rrn-plasmid.</title>
        <authorList>
            <person name="Anda M."/>
            <person name="Iwasaki W."/>
        </authorList>
    </citation>
    <scope>NUCLEOTIDE SEQUENCE [LARGE SCALE GENOMIC DNA]</scope>
    <source>
        <strain evidence="1 2">DSM 100852</strain>
        <plasmid evidence="1 2">pFA4</plasmid>
    </source>
</reference>
<evidence type="ECO:0000313" key="1">
    <source>
        <dbReference type="EMBL" id="BDD12343.1"/>
    </source>
</evidence>
<protein>
    <recommendedName>
        <fullName evidence="3">Phosphoribosylpyrophosphate synthetase</fullName>
    </recommendedName>
</protein>
<gene>
    <name evidence="1" type="ORF">FUAX_47750</name>
</gene>
<dbReference type="KEGG" id="fax:FUAX_47750"/>
<keyword evidence="2" id="KW-1185">Reference proteome</keyword>